<dbReference type="Proteomes" id="UP000782843">
    <property type="component" value="Unassembled WGS sequence"/>
</dbReference>
<accession>A0A955L493</accession>
<gene>
    <name evidence="2" type="ORF">KC660_04285</name>
</gene>
<name>A0A955L493_9BACT</name>
<sequence length="155" mass="18135">MKREIEQKVEDFKKVRMELLEFVQDLTPAQKNSKAFDKWTLKEVLAHMSGWDLQNVEDLDEMLQSRETPWIPNFDEYNNHSVAEAEDLSFSEVYQNFLESGAVFIETYKNLPAEVVAIHLWHGHDHTPISLLEENISHYTNHLAEMKKVFASSIN</sequence>
<dbReference type="EMBL" id="JAGQLG010000176">
    <property type="protein sequence ID" value="MCA9382595.1"/>
    <property type="molecule type" value="Genomic_DNA"/>
</dbReference>
<evidence type="ECO:0000259" key="1">
    <source>
        <dbReference type="Pfam" id="PF12867"/>
    </source>
</evidence>
<evidence type="ECO:0000313" key="2">
    <source>
        <dbReference type="EMBL" id="MCA9382595.1"/>
    </source>
</evidence>
<proteinExistence type="predicted"/>
<dbReference type="AlphaFoldDB" id="A0A955L493"/>
<reference evidence="2" key="1">
    <citation type="submission" date="2020-04" db="EMBL/GenBank/DDBJ databases">
        <authorList>
            <person name="Zhang T."/>
        </authorList>
    </citation>
    <scope>NUCLEOTIDE SEQUENCE</scope>
    <source>
        <strain evidence="2">HKST-UBA10</strain>
    </source>
</reference>
<evidence type="ECO:0000313" key="3">
    <source>
        <dbReference type="Proteomes" id="UP000782843"/>
    </source>
</evidence>
<protein>
    <submittedName>
        <fullName evidence="2">DinB family protein</fullName>
    </submittedName>
</protein>
<dbReference type="InterPro" id="IPR034660">
    <property type="entry name" value="DinB/YfiT-like"/>
</dbReference>
<dbReference type="Gene3D" id="1.20.120.450">
    <property type="entry name" value="dinb family like domain"/>
    <property type="match status" value="1"/>
</dbReference>
<comment type="caution">
    <text evidence="2">The sequence shown here is derived from an EMBL/GenBank/DDBJ whole genome shotgun (WGS) entry which is preliminary data.</text>
</comment>
<dbReference type="InterPro" id="IPR024775">
    <property type="entry name" value="DinB-like"/>
</dbReference>
<feature type="domain" description="DinB-like" evidence="1">
    <location>
        <begin position="12"/>
        <end position="146"/>
    </location>
</feature>
<organism evidence="2 3">
    <name type="scientific">Candidatus Dojkabacteria bacterium</name>
    <dbReference type="NCBI Taxonomy" id="2099670"/>
    <lineage>
        <taxon>Bacteria</taxon>
        <taxon>Candidatus Dojkabacteria</taxon>
    </lineage>
</organism>
<dbReference type="SUPFAM" id="SSF109854">
    <property type="entry name" value="DinB/YfiT-like putative metalloenzymes"/>
    <property type="match status" value="1"/>
</dbReference>
<reference evidence="2" key="2">
    <citation type="journal article" date="2021" name="Microbiome">
        <title>Successional dynamics and alternative stable states in a saline activated sludge microbial community over 9 years.</title>
        <authorList>
            <person name="Wang Y."/>
            <person name="Ye J."/>
            <person name="Ju F."/>
            <person name="Liu L."/>
            <person name="Boyd J.A."/>
            <person name="Deng Y."/>
            <person name="Parks D.H."/>
            <person name="Jiang X."/>
            <person name="Yin X."/>
            <person name="Woodcroft B.J."/>
            <person name="Tyson G.W."/>
            <person name="Hugenholtz P."/>
            <person name="Polz M.F."/>
            <person name="Zhang T."/>
        </authorList>
    </citation>
    <scope>NUCLEOTIDE SEQUENCE</scope>
    <source>
        <strain evidence="2">HKST-UBA10</strain>
    </source>
</reference>
<dbReference type="Pfam" id="PF12867">
    <property type="entry name" value="DinB_2"/>
    <property type="match status" value="1"/>
</dbReference>